<organism evidence="2 3">
    <name type="scientific">Notothenia coriiceps</name>
    <name type="common">black rockcod</name>
    <dbReference type="NCBI Taxonomy" id="8208"/>
    <lineage>
        <taxon>Eukaryota</taxon>
        <taxon>Metazoa</taxon>
        <taxon>Chordata</taxon>
        <taxon>Craniata</taxon>
        <taxon>Vertebrata</taxon>
        <taxon>Euteleostomi</taxon>
        <taxon>Actinopterygii</taxon>
        <taxon>Neopterygii</taxon>
        <taxon>Teleostei</taxon>
        <taxon>Neoteleostei</taxon>
        <taxon>Acanthomorphata</taxon>
        <taxon>Eupercaria</taxon>
        <taxon>Perciformes</taxon>
        <taxon>Notothenioidei</taxon>
        <taxon>Nototheniidae</taxon>
        <taxon>Notothenia</taxon>
    </lineage>
</organism>
<gene>
    <name evidence="3" type="primary">LOC104943941</name>
</gene>
<dbReference type="Pfam" id="PF21998">
    <property type="entry name" value="FERM_C1_MyoVII"/>
    <property type="match status" value="1"/>
</dbReference>
<sequence length="131" mass="14524">PALPKSKFIVAINWTGITFLDEREKRLLELSFPEVTGVHSVREGKASSQAVSLLTLKGDFTLSGGTAEDMSELLTMFLSGLTSRSQYAVTLKEADTQVRSYSRTVTYLRAQKSQVFMAKVREAETPTEQDT</sequence>
<dbReference type="OrthoDB" id="6108017at2759"/>
<name>A0A6I9MWN7_9TELE</name>
<dbReference type="RefSeq" id="XP_010767713.1">
    <property type="nucleotide sequence ID" value="XM_010769411.1"/>
</dbReference>
<dbReference type="AlphaFoldDB" id="A0A6I9MWN7"/>
<keyword evidence="2" id="KW-1185">Reference proteome</keyword>
<dbReference type="InterPro" id="IPR011993">
    <property type="entry name" value="PH-like_dom_sf"/>
</dbReference>
<reference evidence="3" key="1">
    <citation type="submission" date="2025-08" db="UniProtKB">
        <authorList>
            <consortium name="RefSeq"/>
        </authorList>
    </citation>
    <scope>IDENTIFICATION</scope>
    <source>
        <tissue evidence="3">Muscle</tissue>
    </source>
</reference>
<evidence type="ECO:0000313" key="3">
    <source>
        <dbReference type="RefSeq" id="XP_010767713.1"/>
    </source>
</evidence>
<dbReference type="Gene3D" id="2.30.29.30">
    <property type="entry name" value="Pleckstrin-homology domain (PH domain)/Phosphotyrosine-binding domain (PTB)"/>
    <property type="match status" value="1"/>
</dbReference>
<protein>
    <submittedName>
        <fullName evidence="3">Myosin-VIIa-like</fullName>
    </submittedName>
</protein>
<evidence type="ECO:0000259" key="1">
    <source>
        <dbReference type="Pfam" id="PF21998"/>
    </source>
</evidence>
<dbReference type="PANTHER" id="PTHR22692:SF24">
    <property type="entry name" value="MYOSIN VIIB"/>
    <property type="match status" value="1"/>
</dbReference>
<dbReference type="GeneID" id="104943941"/>
<dbReference type="KEGG" id="ncc:104943941"/>
<proteinExistence type="predicted"/>
<evidence type="ECO:0000313" key="2">
    <source>
        <dbReference type="Proteomes" id="UP000504611"/>
    </source>
</evidence>
<dbReference type="InterPro" id="IPR041793">
    <property type="entry name" value="MyoVII_FERM_C1"/>
</dbReference>
<dbReference type="CDD" id="cd13198">
    <property type="entry name" value="FERM_C1_MyoVII"/>
    <property type="match status" value="1"/>
</dbReference>
<feature type="domain" description="Myosin VII FERM" evidence="1">
    <location>
        <begin position="1"/>
        <end position="84"/>
    </location>
</feature>
<dbReference type="InterPro" id="IPR051567">
    <property type="entry name" value="Unconventional_Myosin_ATPase"/>
</dbReference>
<accession>A0A6I9MWN7</accession>
<dbReference type="Proteomes" id="UP000504611">
    <property type="component" value="Unplaced"/>
</dbReference>
<dbReference type="PANTHER" id="PTHR22692">
    <property type="entry name" value="MYOSIN VII, XV"/>
    <property type="match status" value="1"/>
</dbReference>
<feature type="non-terminal residue" evidence="3">
    <location>
        <position position="1"/>
    </location>
</feature>